<dbReference type="NCBIfam" id="NF007905">
    <property type="entry name" value="PRK10614.1"/>
    <property type="match status" value="1"/>
</dbReference>
<feature type="transmembrane region" description="Helical" evidence="7">
    <location>
        <begin position="360"/>
        <end position="384"/>
    </location>
</feature>
<dbReference type="InterPro" id="IPR027463">
    <property type="entry name" value="AcrB_DN_DC_subdom"/>
</dbReference>
<dbReference type="NCBIfam" id="NF033617">
    <property type="entry name" value="RND_permease_2"/>
    <property type="match status" value="1"/>
</dbReference>
<keyword evidence="6 7" id="KW-0472">Membrane</keyword>
<dbReference type="Gene3D" id="3.30.70.1440">
    <property type="entry name" value="Multidrug efflux transporter AcrB pore domain"/>
    <property type="match status" value="1"/>
</dbReference>
<feature type="transmembrane region" description="Helical" evidence="7">
    <location>
        <begin position="526"/>
        <end position="545"/>
    </location>
</feature>
<dbReference type="PANTHER" id="PTHR32063">
    <property type="match status" value="1"/>
</dbReference>
<feature type="transmembrane region" description="Helical" evidence="7">
    <location>
        <begin position="336"/>
        <end position="353"/>
    </location>
</feature>
<comment type="subcellular location">
    <subcellularLocation>
        <location evidence="7">Cell inner membrane</location>
        <topology evidence="7">Multi-pass membrane protein</topology>
    </subcellularLocation>
</comment>
<dbReference type="Gene3D" id="3.30.2090.10">
    <property type="entry name" value="Multidrug efflux transporter AcrB TolC docking domain, DN and DC subdomains"/>
    <property type="match status" value="2"/>
</dbReference>
<keyword evidence="5 7" id="KW-1133">Transmembrane helix</keyword>
<feature type="transmembrane region" description="Helical" evidence="7">
    <location>
        <begin position="431"/>
        <end position="451"/>
    </location>
</feature>
<evidence type="ECO:0000256" key="3">
    <source>
        <dbReference type="ARBA" id="ARBA00022519"/>
    </source>
</evidence>
<gene>
    <name evidence="7 8" type="primary">mdtC</name>
    <name evidence="8" type="ORF">K6958_13295</name>
</gene>
<feature type="transmembrane region" description="Helical" evidence="7">
    <location>
        <begin position="949"/>
        <end position="970"/>
    </location>
</feature>
<comment type="subunit">
    <text evidence="7">Part of a tripartite efflux system composed of MdtA, MdtB and MdtC. MdtC forms a heteromultimer with MdtB.</text>
</comment>
<keyword evidence="1 7" id="KW-0813">Transport</keyword>
<keyword evidence="2 7" id="KW-1003">Cell membrane</keyword>
<feature type="transmembrane region" description="Helical" evidence="7">
    <location>
        <begin position="904"/>
        <end position="929"/>
    </location>
</feature>
<dbReference type="RefSeq" id="WP_249891539.1">
    <property type="nucleotide sequence ID" value="NZ_CP082904.1"/>
</dbReference>
<dbReference type="Gene3D" id="1.20.1640.10">
    <property type="entry name" value="Multidrug efflux transporter AcrB transmembrane domain"/>
    <property type="match status" value="2"/>
</dbReference>
<dbReference type="Gene3D" id="3.30.70.1320">
    <property type="entry name" value="Multidrug efflux transporter AcrB pore domain like"/>
    <property type="match status" value="1"/>
</dbReference>
<sequence>MKFFALFIYRPVATCLLTLAIAPVGILGFRLLPVSPLPQVDFPVIMISASLPGASPETMASSVATPLERSLGRIAGVSEMTSTSSLGSTRIIMVFDYDRDINGAARDVQAAINAAQSLLPSGMPGRPSWRKANPSDAPIMIMTLTSDDWTPGQMYDYASTQLAQKLAQIEGVGDVTVGGSSLPAVRVQLNPQALFNQGVSLDAVRQAIADANVRRPQGAVENNGQRWQLRTNDELKTAAEYQPLVVHYNNGAAVRLADVATVTDSVQDVRNAGMTNAKPAVLLVIRKTAEANVIETVDRIRAELPELHEVIPAAIHLAVAQDRSPTIRASLEEVEQSLVIAVALVILVVFLFLRSGRATLIPAVAVPVSLIGTFAAMYLCGFSLNNLSLMALTIATGFVVDDAIVVLENISRHIEAGMKPLQAALQGVREVGFTVLSMSISLVAVFIPLLLMGGLVGRLFREFAVTLSVAIMISLVISITLTPMMCAWLLTAQRPGSQPRSSGFNRLLLGLQRGYGRSLHWVLERARWALLALLATIGLTIYLYITIPKTFFPEQDTGRLMGFISADQSISFQAMRGKLADFMQIIRQDPAVDNVTGFTGGSRTNSGSMFISLKPLSERSESAQQVIARLRVKLAKEPGASLFLMPVQDIRVGGREANASYQYTLLSDNLSDLRSWEPKIRAAFSKLPELADVSSDQQDKGAEMALTYDRQSMARLGIDVSDANALLNNAFGQRQISTIYQPLNQYKVVMEVDPRYTQDISALDQMFLVNSDGKPIPLSWFARWQPANAPLSVNHQGLSAASTIAFNLPEGVSLSQASEAIERTITALGVPSSVRGSFAGTAQVFKETQNSQLWLIVAAIATVYIVLGMLYESYVHPLTILSTLPSAGVGALLALELFGAPFSLIALIGIMLLIGIVKKNAIMMVDFALEAQRNGNMSAREAIFEASLLRFRPILMTTLAALLGALPLVLTSGDGAELRQPLGITIVGGLVMSQLLTLYTTPVVYLYMDKLRRRKKTLAVVG</sequence>
<comment type="caution">
    <text evidence="7">Lacks conserved residue(s) required for the propagation of feature annotation.</text>
</comment>
<dbReference type="EMBL" id="CP082904">
    <property type="protein sequence ID" value="UQY42886.1"/>
    <property type="molecule type" value="Genomic_DNA"/>
</dbReference>
<dbReference type="SUPFAM" id="SSF82714">
    <property type="entry name" value="Multidrug efflux transporter AcrB TolC docking domain, DN and DC subdomains"/>
    <property type="match status" value="2"/>
</dbReference>
<dbReference type="HAMAP" id="MF_01424">
    <property type="entry name" value="MdtC"/>
    <property type="match status" value="1"/>
</dbReference>
<evidence type="ECO:0000256" key="6">
    <source>
        <dbReference type="ARBA" id="ARBA00023136"/>
    </source>
</evidence>
<dbReference type="Gene3D" id="3.30.70.1430">
    <property type="entry name" value="Multidrug efflux transporter AcrB pore domain"/>
    <property type="match status" value="2"/>
</dbReference>
<dbReference type="InterPro" id="IPR023931">
    <property type="entry name" value="Multidrug-R_MdtC"/>
</dbReference>
<dbReference type="PRINTS" id="PR00702">
    <property type="entry name" value="ACRIFLAVINRP"/>
</dbReference>
<feature type="transmembrane region" description="Helical" evidence="7">
    <location>
        <begin position="853"/>
        <end position="871"/>
    </location>
</feature>
<organism evidence="8 9">
    <name type="scientific">Mixta hanseatica</name>
    <dbReference type="NCBI Taxonomy" id="2872648"/>
    <lineage>
        <taxon>Bacteria</taxon>
        <taxon>Pseudomonadati</taxon>
        <taxon>Pseudomonadota</taxon>
        <taxon>Gammaproteobacteria</taxon>
        <taxon>Enterobacterales</taxon>
        <taxon>Erwiniaceae</taxon>
        <taxon>Mixta</taxon>
    </lineage>
</organism>
<dbReference type="Pfam" id="PF00873">
    <property type="entry name" value="ACR_tran"/>
    <property type="match status" value="1"/>
</dbReference>
<proteinExistence type="inferred from homology"/>
<feature type="transmembrane region" description="Helical" evidence="7">
    <location>
        <begin position="982"/>
        <end position="1008"/>
    </location>
</feature>
<protein>
    <recommendedName>
        <fullName evidence="7">Multidrug resistance protein MdtC</fullName>
    </recommendedName>
    <alternativeName>
        <fullName evidence="7">Multidrug transporter MdtC</fullName>
    </alternativeName>
</protein>
<dbReference type="PANTHER" id="PTHR32063:SF34">
    <property type="entry name" value="MULTIDRUG RESISTANCE PROTEIN MDTC"/>
    <property type="match status" value="1"/>
</dbReference>
<evidence type="ECO:0000256" key="1">
    <source>
        <dbReference type="ARBA" id="ARBA00022448"/>
    </source>
</evidence>
<accession>A0ABY4R7S7</accession>
<reference evidence="8" key="1">
    <citation type="submission" date="2021-09" db="EMBL/GenBank/DDBJ databases">
        <title>First case of bloodstream infection caused by Mixta hanseatica sp. nov., a member of the Erwiniaceae family.</title>
        <authorList>
            <person name="Both A."/>
            <person name="Huang J."/>
            <person name="Wenzel P."/>
            <person name="Aepfelbacher M."/>
            <person name="Rohde H."/>
            <person name="Christner M."/>
            <person name="Hentschke M."/>
        </authorList>
    </citation>
    <scope>NUCLEOTIDE SEQUENCE</scope>
    <source>
        <strain evidence="8">X22927</strain>
    </source>
</reference>
<keyword evidence="4 7" id="KW-0812">Transmembrane</keyword>
<keyword evidence="9" id="KW-1185">Reference proteome</keyword>
<name>A0ABY4R7S7_9GAMM</name>
<evidence type="ECO:0000256" key="5">
    <source>
        <dbReference type="ARBA" id="ARBA00022989"/>
    </source>
</evidence>
<dbReference type="SUPFAM" id="SSF82693">
    <property type="entry name" value="Multidrug efflux transporter AcrB pore domain, PN1, PN2, PC1 and PC2 subdomains"/>
    <property type="match status" value="4"/>
</dbReference>
<evidence type="ECO:0000313" key="8">
    <source>
        <dbReference type="EMBL" id="UQY42886.1"/>
    </source>
</evidence>
<keyword evidence="3 7" id="KW-0997">Cell inner membrane</keyword>
<dbReference type="Proteomes" id="UP001056635">
    <property type="component" value="Chromosome"/>
</dbReference>
<dbReference type="InterPro" id="IPR001036">
    <property type="entry name" value="Acrflvin-R"/>
</dbReference>
<evidence type="ECO:0000256" key="4">
    <source>
        <dbReference type="ARBA" id="ARBA00022692"/>
    </source>
</evidence>
<dbReference type="SUPFAM" id="SSF82866">
    <property type="entry name" value="Multidrug efflux transporter AcrB transmembrane domain"/>
    <property type="match status" value="2"/>
</dbReference>
<feature type="transmembrane region" description="Helical" evidence="7">
    <location>
        <begin position="463"/>
        <end position="490"/>
    </location>
</feature>
<evidence type="ECO:0000256" key="7">
    <source>
        <dbReference type="HAMAP-Rule" id="MF_01424"/>
    </source>
</evidence>
<evidence type="ECO:0000256" key="2">
    <source>
        <dbReference type="ARBA" id="ARBA00022475"/>
    </source>
</evidence>
<evidence type="ECO:0000313" key="9">
    <source>
        <dbReference type="Proteomes" id="UP001056635"/>
    </source>
</evidence>
<comment type="similarity">
    <text evidence="7">Belongs to the resistance-nodulation-cell division (RND) (TC 2.A.6) family. MdtC subfamily.</text>
</comment>